<evidence type="ECO:0000313" key="15">
    <source>
        <dbReference type="Proteomes" id="UP000248259"/>
    </source>
</evidence>
<dbReference type="AlphaFoldDB" id="A0A323UX35"/>
<proteinExistence type="inferred from homology"/>
<dbReference type="FunFam" id="3.90.230.10:FF:000002">
    <property type="entry name" value="Xaa-Pro aminopeptidase 3"/>
    <property type="match status" value="1"/>
</dbReference>
<comment type="cofactor">
    <cofactor evidence="2">
        <name>Mn(2+)</name>
        <dbReference type="ChEBI" id="CHEBI:29035"/>
    </cofactor>
</comment>
<dbReference type="SMART" id="SM01011">
    <property type="entry name" value="AMP_N"/>
    <property type="match status" value="1"/>
</dbReference>
<name>A0A323UX35_9RHOO</name>
<dbReference type="NCBIfam" id="NF008131">
    <property type="entry name" value="PRK10879.1"/>
    <property type="match status" value="1"/>
</dbReference>
<evidence type="ECO:0000256" key="5">
    <source>
        <dbReference type="ARBA" id="ARBA00022670"/>
    </source>
</evidence>
<evidence type="ECO:0000256" key="2">
    <source>
        <dbReference type="ARBA" id="ARBA00001936"/>
    </source>
</evidence>
<comment type="catalytic activity">
    <reaction evidence="1">
        <text>Release of any N-terminal amino acid, including proline, that is linked to proline, even from a dipeptide or tripeptide.</text>
        <dbReference type="EC" id="3.4.11.9"/>
    </reaction>
</comment>
<dbReference type="EMBL" id="QKOE01000005">
    <property type="protein sequence ID" value="PZA16791.1"/>
    <property type="molecule type" value="Genomic_DNA"/>
</dbReference>
<keyword evidence="6" id="KW-0479">Metal-binding</keyword>
<evidence type="ECO:0000256" key="12">
    <source>
        <dbReference type="ARBA" id="ARBA00081411"/>
    </source>
</evidence>
<dbReference type="InterPro" id="IPR000994">
    <property type="entry name" value="Pept_M24"/>
</dbReference>
<dbReference type="PROSITE" id="PS00491">
    <property type="entry name" value="PROLINE_PEPTIDASE"/>
    <property type="match status" value="1"/>
</dbReference>
<evidence type="ECO:0000256" key="7">
    <source>
        <dbReference type="ARBA" id="ARBA00022801"/>
    </source>
</evidence>
<dbReference type="EC" id="3.4.11.9" evidence="4"/>
<dbReference type="PRINTS" id="PR00599">
    <property type="entry name" value="MAPEPTIDASE"/>
</dbReference>
<dbReference type="GO" id="GO:0030145">
    <property type="term" value="F:manganese ion binding"/>
    <property type="evidence" value="ECO:0007669"/>
    <property type="project" value="InterPro"/>
</dbReference>
<keyword evidence="8" id="KW-0482">Metalloprotease</keyword>
<keyword evidence="14" id="KW-0031">Aminopeptidase</keyword>
<evidence type="ECO:0000256" key="4">
    <source>
        <dbReference type="ARBA" id="ARBA00012574"/>
    </source>
</evidence>
<organism evidence="14 15">
    <name type="scientific">Parazoarcus communis SWub3 = DSM 12120</name>
    <dbReference type="NCBI Taxonomy" id="1121029"/>
    <lineage>
        <taxon>Bacteria</taxon>
        <taxon>Pseudomonadati</taxon>
        <taxon>Pseudomonadota</taxon>
        <taxon>Betaproteobacteria</taxon>
        <taxon>Rhodocyclales</taxon>
        <taxon>Zoogloeaceae</taxon>
        <taxon>Parazoarcus</taxon>
    </lineage>
</organism>
<evidence type="ECO:0000256" key="11">
    <source>
        <dbReference type="ARBA" id="ARBA00075356"/>
    </source>
</evidence>
<dbReference type="CDD" id="cd01087">
    <property type="entry name" value="Prolidase"/>
    <property type="match status" value="1"/>
</dbReference>
<dbReference type="SUPFAM" id="SSF55920">
    <property type="entry name" value="Creatinase/aminopeptidase"/>
    <property type="match status" value="1"/>
</dbReference>
<comment type="caution">
    <text evidence="14">The sequence shown here is derived from an EMBL/GenBank/DDBJ whole genome shotgun (WGS) entry which is preliminary data.</text>
</comment>
<evidence type="ECO:0000256" key="6">
    <source>
        <dbReference type="ARBA" id="ARBA00022723"/>
    </source>
</evidence>
<dbReference type="InterPro" id="IPR001131">
    <property type="entry name" value="Peptidase_M24B_aminopep-P_CS"/>
</dbReference>
<keyword evidence="9" id="KW-0464">Manganese</keyword>
<dbReference type="Gene3D" id="3.90.230.10">
    <property type="entry name" value="Creatinase/methionine aminopeptidase superfamily"/>
    <property type="match status" value="1"/>
</dbReference>
<dbReference type="InterPro" id="IPR036005">
    <property type="entry name" value="Creatinase/aminopeptidase-like"/>
</dbReference>
<evidence type="ECO:0000256" key="3">
    <source>
        <dbReference type="ARBA" id="ARBA00008766"/>
    </source>
</evidence>
<protein>
    <recommendedName>
        <fullName evidence="10">Xaa-Pro aminopeptidase</fullName>
        <ecNumber evidence="4">3.4.11.9</ecNumber>
    </recommendedName>
    <alternativeName>
        <fullName evidence="11">Aminopeptidase P II</fullName>
    </alternativeName>
    <alternativeName>
        <fullName evidence="12">X-Pro aminopeptidase</fullName>
    </alternativeName>
</protein>
<dbReference type="PANTHER" id="PTHR43226:SF4">
    <property type="entry name" value="XAA-PRO AMINOPEPTIDASE 3"/>
    <property type="match status" value="1"/>
</dbReference>
<evidence type="ECO:0000256" key="1">
    <source>
        <dbReference type="ARBA" id="ARBA00001424"/>
    </source>
</evidence>
<evidence type="ECO:0000256" key="8">
    <source>
        <dbReference type="ARBA" id="ARBA00023049"/>
    </source>
</evidence>
<evidence type="ECO:0000256" key="9">
    <source>
        <dbReference type="ARBA" id="ARBA00023211"/>
    </source>
</evidence>
<evidence type="ECO:0000313" key="14">
    <source>
        <dbReference type="EMBL" id="PZA16791.1"/>
    </source>
</evidence>
<dbReference type="InterPro" id="IPR001714">
    <property type="entry name" value="Pept_M24_MAP"/>
</dbReference>
<reference evidence="14 15" key="1">
    <citation type="submission" date="2018-06" db="EMBL/GenBank/DDBJ databases">
        <title>Azoarcus communis strain SWub3 genome.</title>
        <authorList>
            <person name="Zorraquino Salvo V."/>
            <person name="Toubiana D."/>
            <person name="Blumwald E."/>
        </authorList>
    </citation>
    <scope>NUCLEOTIDE SEQUENCE [LARGE SCALE GENOMIC DNA]</scope>
    <source>
        <strain evidence="14 15">SWub3</strain>
    </source>
</reference>
<dbReference type="InterPro" id="IPR007865">
    <property type="entry name" value="Aminopep_P_N"/>
</dbReference>
<dbReference type="Pfam" id="PF05195">
    <property type="entry name" value="AMP_N"/>
    <property type="match status" value="1"/>
</dbReference>
<comment type="similarity">
    <text evidence="3">Belongs to the peptidase M24B family.</text>
</comment>
<dbReference type="Pfam" id="PF00557">
    <property type="entry name" value="Peptidase_M24"/>
    <property type="match status" value="1"/>
</dbReference>
<keyword evidence="15" id="KW-1185">Reference proteome</keyword>
<dbReference type="RefSeq" id="WP_110524017.1">
    <property type="nucleotide sequence ID" value="NZ_QKOE01000005.1"/>
</dbReference>
<dbReference type="SUPFAM" id="SSF53092">
    <property type="entry name" value="Creatinase/prolidase N-terminal domain"/>
    <property type="match status" value="1"/>
</dbReference>
<dbReference type="PANTHER" id="PTHR43226">
    <property type="entry name" value="XAA-PRO AMINOPEPTIDASE 3"/>
    <property type="match status" value="1"/>
</dbReference>
<dbReference type="OrthoDB" id="9806388at2"/>
<dbReference type="GO" id="GO:0005829">
    <property type="term" value="C:cytosol"/>
    <property type="evidence" value="ECO:0007669"/>
    <property type="project" value="TreeGrafter"/>
</dbReference>
<dbReference type="Gene3D" id="3.40.350.10">
    <property type="entry name" value="Creatinase/prolidase N-terminal domain"/>
    <property type="match status" value="1"/>
</dbReference>
<dbReference type="Proteomes" id="UP000248259">
    <property type="component" value="Unassembled WGS sequence"/>
</dbReference>
<dbReference type="GO" id="GO:0070006">
    <property type="term" value="F:metalloaminopeptidase activity"/>
    <property type="evidence" value="ECO:0007669"/>
    <property type="project" value="InterPro"/>
</dbReference>
<evidence type="ECO:0000259" key="13">
    <source>
        <dbReference type="SMART" id="SM01011"/>
    </source>
</evidence>
<feature type="domain" description="Aminopeptidase P N-terminal" evidence="13">
    <location>
        <begin position="10"/>
        <end position="145"/>
    </location>
</feature>
<keyword evidence="7" id="KW-0378">Hydrolase</keyword>
<dbReference type="GO" id="GO:0006508">
    <property type="term" value="P:proteolysis"/>
    <property type="evidence" value="ECO:0007669"/>
    <property type="project" value="UniProtKB-KW"/>
</dbReference>
<gene>
    <name evidence="14" type="ORF">DNK49_09010</name>
</gene>
<keyword evidence="5" id="KW-0645">Protease</keyword>
<sequence>MNALNEPLKLDTTPFRARRERLLAHMVANGGGVAILPTAPERARNRDTHYPYRHDSYFYYLTGFHEPEAVLVLVAGATPKQILFCRQKDEEREIWDGFRYGPEAAAALFGFDEAWTIGDLERRLPDFLANQPMLWCGLGYDNDWDGKVMSALNTVRANARTGITPPHSVRDLRAELDEMRLIKDTSEIALMRRAGQISAEAHCRAMQQTRPGRHEYEIEAELLRTFRAAGSQAPAYTSIVAGGGNACVLHYIENNCLLRDGDLLLIDAGCELDGYASDITRTFPVNGHFSGPQRDVYALVLAAQHAARAAVRPGAHWNQPHEAAVAVLARGMIDLGLLKGSFDEVMEKGDYRRFYMHRTGHWLGMDVHDAGEYKLGGEWRPLLPGMVLTIEPGCYIRPAADVPEAFWNIGIRIEDDALVTENGCDYLTDGVPREIDDIEALMRDAAHAAT</sequence>
<accession>A0A323UX35</accession>
<evidence type="ECO:0000256" key="10">
    <source>
        <dbReference type="ARBA" id="ARBA00069363"/>
    </source>
</evidence>
<dbReference type="InterPro" id="IPR029149">
    <property type="entry name" value="Creatin/AminoP/Spt16_N"/>
</dbReference>
<dbReference type="InterPro" id="IPR052433">
    <property type="entry name" value="X-Pro_dipept-like"/>
</dbReference>